<reference evidence="2 3" key="1">
    <citation type="journal article" date="2023" name="bioRxiv">
        <title>Conserved and derived expression patterns and positive selection on dental genes reveal complex evolutionary context of ever-growing rodent molars.</title>
        <authorList>
            <person name="Calamari Z.T."/>
            <person name="Song A."/>
            <person name="Cohen E."/>
            <person name="Akter M."/>
            <person name="Roy R.D."/>
            <person name="Hallikas O."/>
            <person name="Christensen M.M."/>
            <person name="Li P."/>
            <person name="Marangoni P."/>
            <person name="Jernvall J."/>
            <person name="Klein O.D."/>
        </authorList>
    </citation>
    <scope>NUCLEOTIDE SEQUENCE [LARGE SCALE GENOMIC DNA]</scope>
    <source>
        <strain evidence="2">V071</strain>
    </source>
</reference>
<keyword evidence="3" id="KW-1185">Reference proteome</keyword>
<evidence type="ECO:0000313" key="2">
    <source>
        <dbReference type="EMBL" id="KAK7804548.1"/>
    </source>
</evidence>
<evidence type="ECO:0000313" key="3">
    <source>
        <dbReference type="Proteomes" id="UP001488838"/>
    </source>
</evidence>
<gene>
    <name evidence="2" type="ORF">U0070_002605</name>
</gene>
<protein>
    <submittedName>
        <fullName evidence="2">Uncharacterized protein</fullName>
    </submittedName>
</protein>
<accession>A0AAW0HR22</accession>
<organism evidence="2 3">
    <name type="scientific">Myodes glareolus</name>
    <name type="common">Bank vole</name>
    <name type="synonym">Clethrionomys glareolus</name>
    <dbReference type="NCBI Taxonomy" id="447135"/>
    <lineage>
        <taxon>Eukaryota</taxon>
        <taxon>Metazoa</taxon>
        <taxon>Chordata</taxon>
        <taxon>Craniata</taxon>
        <taxon>Vertebrata</taxon>
        <taxon>Euteleostomi</taxon>
        <taxon>Mammalia</taxon>
        <taxon>Eutheria</taxon>
        <taxon>Euarchontoglires</taxon>
        <taxon>Glires</taxon>
        <taxon>Rodentia</taxon>
        <taxon>Myomorpha</taxon>
        <taxon>Muroidea</taxon>
        <taxon>Cricetidae</taxon>
        <taxon>Arvicolinae</taxon>
        <taxon>Myodes</taxon>
    </lineage>
</organism>
<feature type="compositionally biased region" description="Polar residues" evidence="1">
    <location>
        <begin position="129"/>
        <end position="139"/>
    </location>
</feature>
<name>A0AAW0HR22_MYOGA</name>
<dbReference type="Proteomes" id="UP001488838">
    <property type="component" value="Unassembled WGS sequence"/>
</dbReference>
<dbReference type="EMBL" id="JBBHLL010000373">
    <property type="protein sequence ID" value="KAK7804548.1"/>
    <property type="molecule type" value="Genomic_DNA"/>
</dbReference>
<feature type="compositionally biased region" description="Low complexity" evidence="1">
    <location>
        <begin position="99"/>
        <end position="116"/>
    </location>
</feature>
<comment type="caution">
    <text evidence="2">The sequence shown here is derived from an EMBL/GenBank/DDBJ whole genome shotgun (WGS) entry which is preliminary data.</text>
</comment>
<feature type="region of interest" description="Disordered" evidence="1">
    <location>
        <begin position="92"/>
        <end position="158"/>
    </location>
</feature>
<evidence type="ECO:0000256" key="1">
    <source>
        <dbReference type="SAM" id="MobiDB-lite"/>
    </source>
</evidence>
<proteinExistence type="predicted"/>
<sequence length="270" mass="29543">MTSSKEQTFLLLYASEESWLPPRQPTFPQCLSNDSWSLWSLSENPHPLLFHTCQYRLQVPSQTLSQDPLSSLTTDAGILACSNFSLESAVSSGSRWVNPKPGKGIITPPTTPLELPEVPPSEQGPPLSSHRQPLSSSASEWPDPTPSPSSLPTHQCHPAGSPAAIPTVAPAVFFNGCAVLLSQQPPMLLTASLPALGTHKLFTHEQILRRLCAQREKDEEQKTAYRLEVYDLSQTAIAEEEELFHRAQGVLSLHGEPALRSHFCVHNSTA</sequence>
<dbReference type="AlphaFoldDB" id="A0AAW0HR22"/>